<dbReference type="InterPro" id="IPR001496">
    <property type="entry name" value="SOCS_box"/>
</dbReference>
<evidence type="ECO:0000313" key="4">
    <source>
        <dbReference type="EMBL" id="CAH1794907.1"/>
    </source>
</evidence>
<dbReference type="Proteomes" id="UP000749559">
    <property type="component" value="Unassembled WGS sequence"/>
</dbReference>
<accession>A0A8S4PNZ2</accession>
<dbReference type="EMBL" id="CAIIXF020000009">
    <property type="protein sequence ID" value="CAH1794907.1"/>
    <property type="molecule type" value="Genomic_DNA"/>
</dbReference>
<sequence>MFNSIGAKYEIFAHSEYLRMMTDINIFTKIRGIYGWRCLTNKEHAKKARNLIYKHISDNCSYKAVVKKIIKQALEFHAATPCSSHDVYDDPTEALYIAAHLCQKYSIEDSKLVLEVVQTAISCTGNHDRWFEFLDPLAFSCELENNLYPIYNQSNAATTVVTKEQLNALEYFLTHCSGIVVRTNHGAIANILGLNETAVASRWSDVAFIDAPLSSCRNCNPLLLACQAESPEGVRLLLRYGAQPMFPVYSFSDPSGQQRFPLQVLAMKLNASVFWKTHIHAIESNYREEFMRQRKAYDMQINECINAFQTALPTLPLRPCQQLTQDHMGSSSTLFCVHPSYKSSLPRSITHGPRTLRHIAKCTVRNTLSRNNGNAIISIPKKIQQLPLPILIKEYIDLQIDL</sequence>
<comment type="caution">
    <text evidence="4">The sequence shown here is derived from an EMBL/GenBank/DDBJ whole genome shotgun (WGS) entry which is preliminary data.</text>
</comment>
<dbReference type="Pfam" id="PF07525">
    <property type="entry name" value="SOCS_box"/>
    <property type="match status" value="1"/>
</dbReference>
<evidence type="ECO:0000256" key="2">
    <source>
        <dbReference type="ARBA" id="ARBA00023043"/>
    </source>
</evidence>
<proteinExistence type="predicted"/>
<keyword evidence="2" id="KW-0040">ANK repeat</keyword>
<evidence type="ECO:0000259" key="3">
    <source>
        <dbReference type="PROSITE" id="PS50225"/>
    </source>
</evidence>
<name>A0A8S4PNZ2_OWEFU</name>
<dbReference type="AlphaFoldDB" id="A0A8S4PNZ2"/>
<protein>
    <recommendedName>
        <fullName evidence="3">SOCS box domain-containing protein</fullName>
    </recommendedName>
</protein>
<keyword evidence="1" id="KW-0833">Ubl conjugation pathway</keyword>
<dbReference type="SMART" id="SM00969">
    <property type="entry name" value="SOCS_box"/>
    <property type="match status" value="1"/>
</dbReference>
<dbReference type="PROSITE" id="PS50225">
    <property type="entry name" value="SOCS"/>
    <property type="match status" value="1"/>
</dbReference>
<reference evidence="4" key="1">
    <citation type="submission" date="2022-03" db="EMBL/GenBank/DDBJ databases">
        <authorList>
            <person name="Martin C."/>
        </authorList>
    </citation>
    <scope>NUCLEOTIDE SEQUENCE</scope>
</reference>
<evidence type="ECO:0000313" key="5">
    <source>
        <dbReference type="Proteomes" id="UP000749559"/>
    </source>
</evidence>
<dbReference type="PANTHER" id="PTHR20966">
    <property type="entry name" value="ANKYRIN REPEAT AND SOCS BOX PROTEIN 17"/>
    <property type="match status" value="1"/>
</dbReference>
<dbReference type="PANTHER" id="PTHR20966:SF2">
    <property type="entry name" value="ANKYRIN REPEAT AND SOCS BOX PROTEIN 17"/>
    <property type="match status" value="1"/>
</dbReference>
<dbReference type="InterPro" id="IPR039147">
    <property type="entry name" value="ASB17"/>
</dbReference>
<dbReference type="OrthoDB" id="6419934at2759"/>
<dbReference type="CDD" id="cd03587">
    <property type="entry name" value="SOCS"/>
    <property type="match status" value="1"/>
</dbReference>
<feature type="domain" description="SOCS box" evidence="3">
    <location>
        <begin position="353"/>
        <end position="397"/>
    </location>
</feature>
<organism evidence="4 5">
    <name type="scientific">Owenia fusiformis</name>
    <name type="common">Polychaete worm</name>
    <dbReference type="NCBI Taxonomy" id="6347"/>
    <lineage>
        <taxon>Eukaryota</taxon>
        <taxon>Metazoa</taxon>
        <taxon>Spiralia</taxon>
        <taxon>Lophotrochozoa</taxon>
        <taxon>Annelida</taxon>
        <taxon>Polychaeta</taxon>
        <taxon>Sedentaria</taxon>
        <taxon>Canalipalpata</taxon>
        <taxon>Sabellida</taxon>
        <taxon>Oweniida</taxon>
        <taxon>Oweniidae</taxon>
        <taxon>Owenia</taxon>
    </lineage>
</organism>
<gene>
    <name evidence="4" type="ORF">OFUS_LOCUS19523</name>
</gene>
<evidence type="ECO:0000256" key="1">
    <source>
        <dbReference type="ARBA" id="ARBA00022786"/>
    </source>
</evidence>
<keyword evidence="5" id="KW-1185">Reference proteome</keyword>